<protein>
    <submittedName>
        <fullName evidence="2">Phage minor head protein</fullName>
    </submittedName>
</protein>
<evidence type="ECO:0000313" key="2">
    <source>
        <dbReference type="EMBL" id="MCY6957862.1"/>
    </source>
</evidence>
<evidence type="ECO:0000259" key="1">
    <source>
        <dbReference type="Pfam" id="PF04233"/>
    </source>
</evidence>
<dbReference type="Proteomes" id="UP001144612">
    <property type="component" value="Unassembled WGS sequence"/>
</dbReference>
<dbReference type="EMBL" id="JAPQFJ010000003">
    <property type="protein sequence ID" value="MCY6957862.1"/>
    <property type="molecule type" value="Genomic_DNA"/>
</dbReference>
<reference evidence="2" key="1">
    <citation type="submission" date="2022-12" db="EMBL/GenBank/DDBJ databases">
        <title>Clostridium sp. nov., isolated from industrial wastewater.</title>
        <authorList>
            <person name="Jiayan W."/>
        </authorList>
    </citation>
    <scope>NUCLEOTIDE SEQUENCE</scope>
    <source>
        <strain evidence="2">ZC22-4</strain>
    </source>
</reference>
<gene>
    <name evidence="2" type="ORF">OW729_04495</name>
</gene>
<keyword evidence="3" id="KW-1185">Reference proteome</keyword>
<organism evidence="2 3">
    <name type="scientific">Clostridium brassicae</name>
    <dbReference type="NCBI Taxonomy" id="2999072"/>
    <lineage>
        <taxon>Bacteria</taxon>
        <taxon>Bacillati</taxon>
        <taxon>Bacillota</taxon>
        <taxon>Clostridia</taxon>
        <taxon>Eubacteriales</taxon>
        <taxon>Clostridiaceae</taxon>
        <taxon>Clostridium</taxon>
    </lineage>
</organism>
<dbReference type="RefSeq" id="WP_268060264.1">
    <property type="nucleotide sequence ID" value="NZ_JAPQFJ010000003.1"/>
</dbReference>
<name>A0ABT4D6E1_9CLOT</name>
<feature type="domain" description="Phage head morphogenesis" evidence="1">
    <location>
        <begin position="136"/>
        <end position="245"/>
    </location>
</feature>
<proteinExistence type="predicted"/>
<evidence type="ECO:0000313" key="3">
    <source>
        <dbReference type="Proteomes" id="UP001144612"/>
    </source>
</evidence>
<comment type="caution">
    <text evidence="2">The sequence shown here is derived from an EMBL/GenBank/DDBJ whole genome shotgun (WGS) entry which is preliminary data.</text>
</comment>
<sequence>MLQQYDRIILPLEKRFKIKITTILNKQAEEISKTFKKYMNERKADGIDEEEAEEISNNIYKADKGVQTIMAALLPLYMNAGELGNNFFNNIHFANEEEGTLFAIIREDYLQWLEEYGAEQVVNINTTTKELTKRIIKNGLMNGDSIDSISEELSSRIKEYTKARAVNIAETEMHNSFMRSNFLTGEVSGFKFKKWISAQDASVRPSHQSLDGMVVKVSEDFKPGLSYPGDPRASAKETIRCRCVIRFMMQEDD</sequence>
<dbReference type="Pfam" id="PF04233">
    <property type="entry name" value="Phage_Mu_F"/>
    <property type="match status" value="1"/>
</dbReference>
<accession>A0ABT4D6E1</accession>
<dbReference type="InterPro" id="IPR006528">
    <property type="entry name" value="Phage_head_morphogenesis_dom"/>
</dbReference>